<gene>
    <name evidence="1" type="ORF">SU9_23120</name>
</gene>
<name>J2JVW4_9ACTN</name>
<dbReference type="SUPFAM" id="SSF52540">
    <property type="entry name" value="P-loop containing nucleoside triphosphate hydrolases"/>
    <property type="match status" value="1"/>
</dbReference>
<comment type="caution">
    <text evidence="1">The sequence shown here is derived from an EMBL/GenBank/DDBJ whole genome shotgun (WGS) entry which is preliminary data.</text>
</comment>
<evidence type="ECO:0000313" key="1">
    <source>
        <dbReference type="EMBL" id="EJJ04543.1"/>
    </source>
</evidence>
<protein>
    <submittedName>
        <fullName evidence="1">Putative ABC transporter ATP-binding protein</fullName>
    </submittedName>
</protein>
<organism evidence="1">
    <name type="scientific">Streptomyces auratus AGR0001</name>
    <dbReference type="NCBI Taxonomy" id="1160718"/>
    <lineage>
        <taxon>Bacteria</taxon>
        <taxon>Bacillati</taxon>
        <taxon>Actinomycetota</taxon>
        <taxon>Actinomycetes</taxon>
        <taxon>Kitasatosporales</taxon>
        <taxon>Streptomycetaceae</taxon>
        <taxon>Streptomyces</taxon>
    </lineage>
</organism>
<dbReference type="Gene3D" id="3.40.50.300">
    <property type="entry name" value="P-loop containing nucleotide triphosphate hydrolases"/>
    <property type="match status" value="1"/>
</dbReference>
<reference evidence="1" key="1">
    <citation type="journal article" date="2012" name="J. Bacteriol.">
        <title>Genome Sequence of Streptomyces auratus Strain AGR0001, a Phoslactomycin-Producing Actinomycete.</title>
        <authorList>
            <person name="Han X."/>
            <person name="Li M."/>
            <person name="Ding Z."/>
            <person name="Zhao J."/>
            <person name="Ji K."/>
            <person name="Wen M."/>
            <person name="Lu T."/>
        </authorList>
    </citation>
    <scope>NUCLEOTIDE SEQUENCE [LARGE SCALE GENOMIC DNA]</scope>
    <source>
        <strain evidence="1">AGR0001</strain>
    </source>
</reference>
<accession>J2JVW4</accession>
<dbReference type="AlphaFoldDB" id="J2JVW4"/>
<sequence>MDGTPRGAAVTAAGFEGKGPRGWAFRSIDIAAGPGSLIAVQGPSGSGRSYPLLTLTGRMKTAAGRPRSAG</sequence>
<dbReference type="PATRIC" id="fig|1160718.3.peg.4674"/>
<proteinExistence type="predicted"/>
<dbReference type="STRING" id="1160718.SU9_23120"/>
<dbReference type="EMBL" id="AJGV01000140">
    <property type="protein sequence ID" value="EJJ04543.1"/>
    <property type="molecule type" value="Genomic_DNA"/>
</dbReference>
<dbReference type="InterPro" id="IPR027417">
    <property type="entry name" value="P-loop_NTPase"/>
</dbReference>
<dbReference type="GO" id="GO:0005524">
    <property type="term" value="F:ATP binding"/>
    <property type="evidence" value="ECO:0007669"/>
    <property type="project" value="UniProtKB-KW"/>
</dbReference>
<dbReference type="HOGENOM" id="CLU_2755974_0_0_11"/>
<keyword evidence="1" id="KW-0547">Nucleotide-binding</keyword>
<keyword evidence="1" id="KW-0067">ATP-binding</keyword>